<evidence type="ECO:0000256" key="1">
    <source>
        <dbReference type="ARBA" id="ARBA00010641"/>
    </source>
</evidence>
<dbReference type="NCBIfam" id="TIGR02937">
    <property type="entry name" value="sigma70-ECF"/>
    <property type="match status" value="1"/>
</dbReference>
<protein>
    <submittedName>
        <fullName evidence="8">Sigma-70 family RNA polymerase sigma factor</fullName>
    </submittedName>
</protein>
<keyword evidence="3" id="KW-0731">Sigma factor</keyword>
<evidence type="ECO:0000313" key="9">
    <source>
        <dbReference type="Proteomes" id="UP001370348"/>
    </source>
</evidence>
<evidence type="ECO:0000256" key="5">
    <source>
        <dbReference type="ARBA" id="ARBA00023163"/>
    </source>
</evidence>
<dbReference type="Pfam" id="PF08281">
    <property type="entry name" value="Sigma70_r4_2"/>
    <property type="match status" value="1"/>
</dbReference>
<keyword evidence="5" id="KW-0804">Transcription</keyword>
<dbReference type="InterPro" id="IPR007627">
    <property type="entry name" value="RNA_pol_sigma70_r2"/>
</dbReference>
<comment type="similarity">
    <text evidence="1">Belongs to the sigma-70 factor family. ECF subfamily.</text>
</comment>
<dbReference type="CDD" id="cd06171">
    <property type="entry name" value="Sigma70_r4"/>
    <property type="match status" value="1"/>
</dbReference>
<evidence type="ECO:0000313" key="8">
    <source>
        <dbReference type="EMBL" id="WXB18474.1"/>
    </source>
</evidence>
<organism evidence="8 9">
    <name type="scientific">Pendulispora albinea</name>
    <dbReference type="NCBI Taxonomy" id="2741071"/>
    <lineage>
        <taxon>Bacteria</taxon>
        <taxon>Pseudomonadati</taxon>
        <taxon>Myxococcota</taxon>
        <taxon>Myxococcia</taxon>
        <taxon>Myxococcales</taxon>
        <taxon>Sorangiineae</taxon>
        <taxon>Pendulisporaceae</taxon>
        <taxon>Pendulispora</taxon>
    </lineage>
</organism>
<dbReference type="InterPro" id="IPR013249">
    <property type="entry name" value="RNA_pol_sigma70_r4_t2"/>
</dbReference>
<name>A0ABZ2M7I9_9BACT</name>
<evidence type="ECO:0000259" key="6">
    <source>
        <dbReference type="Pfam" id="PF04542"/>
    </source>
</evidence>
<evidence type="ECO:0000256" key="2">
    <source>
        <dbReference type="ARBA" id="ARBA00023015"/>
    </source>
</evidence>
<dbReference type="SUPFAM" id="SSF88659">
    <property type="entry name" value="Sigma3 and sigma4 domains of RNA polymerase sigma factors"/>
    <property type="match status" value="1"/>
</dbReference>
<dbReference type="Gene3D" id="1.10.1740.10">
    <property type="match status" value="1"/>
</dbReference>
<keyword evidence="2" id="KW-0805">Transcription regulation</keyword>
<feature type="domain" description="RNA polymerase sigma factor 70 region 4 type 2" evidence="7">
    <location>
        <begin position="121"/>
        <end position="171"/>
    </location>
</feature>
<reference evidence="8 9" key="1">
    <citation type="submission" date="2021-12" db="EMBL/GenBank/DDBJ databases">
        <title>Discovery of the Pendulisporaceae a myxobacterial family with distinct sporulation behavior and unique specialized metabolism.</title>
        <authorList>
            <person name="Garcia R."/>
            <person name="Popoff A."/>
            <person name="Bader C.D."/>
            <person name="Loehr J."/>
            <person name="Walesch S."/>
            <person name="Walt C."/>
            <person name="Boldt J."/>
            <person name="Bunk B."/>
            <person name="Haeckl F.J.F.P.J."/>
            <person name="Gunesch A.P."/>
            <person name="Birkelbach J."/>
            <person name="Nuebel U."/>
            <person name="Pietschmann T."/>
            <person name="Bach T."/>
            <person name="Mueller R."/>
        </authorList>
    </citation>
    <scope>NUCLEOTIDE SEQUENCE [LARGE SCALE GENOMIC DNA]</scope>
    <source>
        <strain evidence="8 9">MSr11954</strain>
    </source>
</reference>
<evidence type="ECO:0000256" key="4">
    <source>
        <dbReference type="ARBA" id="ARBA00023125"/>
    </source>
</evidence>
<dbReference type="PANTHER" id="PTHR43133">
    <property type="entry name" value="RNA POLYMERASE ECF-TYPE SIGMA FACTO"/>
    <property type="match status" value="1"/>
</dbReference>
<dbReference type="Proteomes" id="UP001370348">
    <property type="component" value="Chromosome"/>
</dbReference>
<dbReference type="InterPro" id="IPR039425">
    <property type="entry name" value="RNA_pol_sigma-70-like"/>
</dbReference>
<accession>A0ABZ2M7I9</accession>
<evidence type="ECO:0000256" key="3">
    <source>
        <dbReference type="ARBA" id="ARBA00023082"/>
    </source>
</evidence>
<dbReference type="Pfam" id="PF04542">
    <property type="entry name" value="Sigma70_r2"/>
    <property type="match status" value="1"/>
</dbReference>
<dbReference type="PANTHER" id="PTHR43133:SF8">
    <property type="entry name" value="RNA POLYMERASE SIGMA FACTOR HI_1459-RELATED"/>
    <property type="match status" value="1"/>
</dbReference>
<keyword evidence="9" id="KW-1185">Reference proteome</keyword>
<evidence type="ECO:0000259" key="7">
    <source>
        <dbReference type="Pfam" id="PF08281"/>
    </source>
</evidence>
<dbReference type="Gene3D" id="1.10.10.10">
    <property type="entry name" value="Winged helix-like DNA-binding domain superfamily/Winged helix DNA-binding domain"/>
    <property type="match status" value="1"/>
</dbReference>
<dbReference type="InterPro" id="IPR036388">
    <property type="entry name" value="WH-like_DNA-bd_sf"/>
</dbReference>
<keyword evidence="4" id="KW-0238">DNA-binding</keyword>
<feature type="domain" description="RNA polymerase sigma-70 region 2" evidence="6">
    <location>
        <begin position="26"/>
        <end position="90"/>
    </location>
</feature>
<dbReference type="EMBL" id="CP089984">
    <property type="protein sequence ID" value="WXB18474.1"/>
    <property type="molecule type" value="Genomic_DNA"/>
</dbReference>
<proteinExistence type="inferred from homology"/>
<dbReference type="InterPro" id="IPR014284">
    <property type="entry name" value="RNA_pol_sigma-70_dom"/>
</dbReference>
<dbReference type="InterPro" id="IPR013324">
    <property type="entry name" value="RNA_pol_sigma_r3/r4-like"/>
</dbReference>
<dbReference type="RefSeq" id="WP_394828104.1">
    <property type="nucleotide sequence ID" value="NZ_CP089984.1"/>
</dbReference>
<dbReference type="InterPro" id="IPR013325">
    <property type="entry name" value="RNA_pol_sigma_r2"/>
</dbReference>
<sequence>MADEEADARLARQAATDATARDAIARRLGARVRRLCRALIPHADDSDDAAQLALLDIVQSAPGFRGESSLEAWADRIAVRTAIRVARQRRLASVRTQGDIAPDDLAAPGPSPKAADGIPRSIAAYLDELPEARRTVLVLHHVMGCSVPEIAEVTGVSMNTVKDRLLAAREQVRRMVRRDLATCRRGP</sequence>
<dbReference type="SUPFAM" id="SSF88946">
    <property type="entry name" value="Sigma2 domain of RNA polymerase sigma factors"/>
    <property type="match status" value="1"/>
</dbReference>
<gene>
    <name evidence="8" type="ORF">LZC94_14680</name>
</gene>